<reference evidence="2 3" key="1">
    <citation type="submission" date="2019-04" db="EMBL/GenBank/DDBJ databases">
        <title>An improved genome assembly and genetic linkage map for asparagus bean, Vigna unguiculata ssp. sesquipedialis.</title>
        <authorList>
            <person name="Xia Q."/>
            <person name="Zhang R."/>
            <person name="Dong Y."/>
        </authorList>
    </citation>
    <scope>NUCLEOTIDE SEQUENCE [LARGE SCALE GENOMIC DNA]</scope>
    <source>
        <tissue evidence="2">Leaf</tissue>
    </source>
</reference>
<proteinExistence type="predicted"/>
<evidence type="ECO:0000313" key="3">
    <source>
        <dbReference type="Proteomes" id="UP000501690"/>
    </source>
</evidence>
<keyword evidence="3" id="KW-1185">Reference proteome</keyword>
<evidence type="ECO:0000256" key="1">
    <source>
        <dbReference type="SAM" id="MobiDB-lite"/>
    </source>
</evidence>
<dbReference type="Proteomes" id="UP000501690">
    <property type="component" value="Linkage Group LG4"/>
</dbReference>
<accession>A0A4D6LNB1</accession>
<name>A0A4D6LNB1_VIGUN</name>
<feature type="compositionally biased region" description="Basic and acidic residues" evidence="1">
    <location>
        <begin position="13"/>
        <end position="27"/>
    </location>
</feature>
<sequence>MYVVASGINPQRDAGEKSTPEDLPPKQIIDVRKGSNDYRINLDAGEKSTPEDLPPKQIIDVRKGSNDYRINLVDISTMLEEGVKTTPNQAFKL</sequence>
<gene>
    <name evidence="2" type="ORF">DEO72_LG4g460</name>
</gene>
<dbReference type="AlphaFoldDB" id="A0A4D6LNB1"/>
<protein>
    <submittedName>
        <fullName evidence="2">Uncharacterized protein</fullName>
    </submittedName>
</protein>
<dbReference type="EMBL" id="CP039348">
    <property type="protein sequence ID" value="QCD89514.1"/>
    <property type="molecule type" value="Genomic_DNA"/>
</dbReference>
<evidence type="ECO:0000313" key="2">
    <source>
        <dbReference type="EMBL" id="QCD89514.1"/>
    </source>
</evidence>
<feature type="region of interest" description="Disordered" evidence="1">
    <location>
        <begin position="1"/>
        <end position="27"/>
    </location>
</feature>
<organism evidence="2 3">
    <name type="scientific">Vigna unguiculata</name>
    <name type="common">Cowpea</name>
    <dbReference type="NCBI Taxonomy" id="3917"/>
    <lineage>
        <taxon>Eukaryota</taxon>
        <taxon>Viridiplantae</taxon>
        <taxon>Streptophyta</taxon>
        <taxon>Embryophyta</taxon>
        <taxon>Tracheophyta</taxon>
        <taxon>Spermatophyta</taxon>
        <taxon>Magnoliopsida</taxon>
        <taxon>eudicotyledons</taxon>
        <taxon>Gunneridae</taxon>
        <taxon>Pentapetalae</taxon>
        <taxon>rosids</taxon>
        <taxon>fabids</taxon>
        <taxon>Fabales</taxon>
        <taxon>Fabaceae</taxon>
        <taxon>Papilionoideae</taxon>
        <taxon>50 kb inversion clade</taxon>
        <taxon>NPAAA clade</taxon>
        <taxon>indigoferoid/millettioid clade</taxon>
        <taxon>Phaseoleae</taxon>
        <taxon>Vigna</taxon>
    </lineage>
</organism>